<dbReference type="GO" id="GO:0006508">
    <property type="term" value="P:proteolysis"/>
    <property type="evidence" value="ECO:0007669"/>
    <property type="project" value="InterPro"/>
</dbReference>
<dbReference type="SMART" id="SM00645">
    <property type="entry name" value="Pept_C1"/>
    <property type="match status" value="1"/>
</dbReference>
<evidence type="ECO:0000259" key="4">
    <source>
        <dbReference type="SMART" id="SM00645"/>
    </source>
</evidence>
<dbReference type="PROSITE" id="PS00139">
    <property type="entry name" value="THIOL_PROTEASE_CYS"/>
    <property type="match status" value="1"/>
</dbReference>
<dbReference type="EnsemblPlants" id="AET3Gv21187900.1">
    <property type="protein sequence ID" value="AET3Gv21187900.1"/>
    <property type="gene ID" value="AET3Gv21187900"/>
</dbReference>
<dbReference type="AlphaFoldDB" id="A0A453GSV3"/>
<keyword evidence="2" id="KW-0732">Signal</keyword>
<proteinExistence type="inferred from homology"/>
<dbReference type="InterPro" id="IPR000668">
    <property type="entry name" value="Peptidase_C1A_C"/>
</dbReference>
<dbReference type="GO" id="GO:0008234">
    <property type="term" value="F:cysteine-type peptidase activity"/>
    <property type="evidence" value="ECO:0007669"/>
    <property type="project" value="InterPro"/>
</dbReference>
<reference evidence="5" key="3">
    <citation type="journal article" date="2017" name="Nature">
        <title>Genome sequence of the progenitor of the wheat D genome Aegilops tauschii.</title>
        <authorList>
            <person name="Luo M.C."/>
            <person name="Gu Y.Q."/>
            <person name="Puiu D."/>
            <person name="Wang H."/>
            <person name="Twardziok S.O."/>
            <person name="Deal K.R."/>
            <person name="Huo N."/>
            <person name="Zhu T."/>
            <person name="Wang L."/>
            <person name="Wang Y."/>
            <person name="McGuire P.E."/>
            <person name="Liu S."/>
            <person name="Long H."/>
            <person name="Ramasamy R.K."/>
            <person name="Rodriguez J.C."/>
            <person name="Van S.L."/>
            <person name="Yuan L."/>
            <person name="Wang Z."/>
            <person name="Xia Z."/>
            <person name="Xiao L."/>
            <person name="Anderson O.D."/>
            <person name="Ouyang S."/>
            <person name="Liang Y."/>
            <person name="Zimin A.V."/>
            <person name="Pertea G."/>
            <person name="Qi P."/>
            <person name="Bennetzen J.L."/>
            <person name="Dai X."/>
            <person name="Dawson M.W."/>
            <person name="Muller H.G."/>
            <person name="Kugler K."/>
            <person name="Rivarola-Duarte L."/>
            <person name="Spannagl M."/>
            <person name="Mayer K.F.X."/>
            <person name="Lu F.H."/>
            <person name="Bevan M.W."/>
            <person name="Leroy P."/>
            <person name="Li P."/>
            <person name="You F.M."/>
            <person name="Sun Q."/>
            <person name="Liu Z."/>
            <person name="Lyons E."/>
            <person name="Wicker T."/>
            <person name="Salzberg S.L."/>
            <person name="Devos K.M."/>
            <person name="Dvorak J."/>
        </authorList>
    </citation>
    <scope>NUCLEOTIDE SEQUENCE [LARGE SCALE GENOMIC DNA]</scope>
    <source>
        <strain evidence="5">cv. AL8/78</strain>
    </source>
</reference>
<dbReference type="InterPro" id="IPR025660">
    <property type="entry name" value="Pept_his_AS"/>
</dbReference>
<dbReference type="STRING" id="200361.A0A453GSV3"/>
<feature type="domain" description="Peptidase C1A papain C-terminal" evidence="4">
    <location>
        <begin position="26"/>
        <end position="240"/>
    </location>
</feature>
<name>A0A453GSV3_AEGTS</name>
<evidence type="ECO:0000256" key="1">
    <source>
        <dbReference type="ARBA" id="ARBA00008455"/>
    </source>
</evidence>
<dbReference type="InterPro" id="IPR000169">
    <property type="entry name" value="Pept_cys_AS"/>
</dbReference>
<accession>A0A453GSV3</accession>
<keyword evidence="6" id="KW-1185">Reference proteome</keyword>
<dbReference type="InterPro" id="IPR039417">
    <property type="entry name" value="Peptidase_C1A_papain-like"/>
</dbReference>
<dbReference type="Gramene" id="AET3Gv21187900.1">
    <property type="protein sequence ID" value="AET3Gv21187900.1"/>
    <property type="gene ID" value="AET3Gv21187900"/>
</dbReference>
<protein>
    <recommendedName>
        <fullName evidence="4">Peptidase C1A papain C-terminal domain-containing protein</fullName>
    </recommendedName>
</protein>
<dbReference type="InterPro" id="IPR038765">
    <property type="entry name" value="Papain-like_cys_pep_sf"/>
</dbReference>
<organism evidence="5 6">
    <name type="scientific">Aegilops tauschii subsp. strangulata</name>
    <name type="common">Goatgrass</name>
    <dbReference type="NCBI Taxonomy" id="200361"/>
    <lineage>
        <taxon>Eukaryota</taxon>
        <taxon>Viridiplantae</taxon>
        <taxon>Streptophyta</taxon>
        <taxon>Embryophyta</taxon>
        <taxon>Tracheophyta</taxon>
        <taxon>Spermatophyta</taxon>
        <taxon>Magnoliopsida</taxon>
        <taxon>Liliopsida</taxon>
        <taxon>Poales</taxon>
        <taxon>Poaceae</taxon>
        <taxon>BOP clade</taxon>
        <taxon>Pooideae</taxon>
        <taxon>Triticodae</taxon>
        <taxon>Triticeae</taxon>
        <taxon>Triticinae</taxon>
        <taxon>Aegilops</taxon>
    </lineage>
</organism>
<evidence type="ECO:0000256" key="3">
    <source>
        <dbReference type="ARBA" id="ARBA00023157"/>
    </source>
</evidence>
<dbReference type="Proteomes" id="UP000015105">
    <property type="component" value="Chromosome 3D"/>
</dbReference>
<dbReference type="Gene3D" id="3.90.70.10">
    <property type="entry name" value="Cysteine proteinases"/>
    <property type="match status" value="1"/>
</dbReference>
<reference evidence="5" key="4">
    <citation type="submission" date="2019-03" db="UniProtKB">
        <authorList>
            <consortium name="EnsemblPlants"/>
        </authorList>
    </citation>
    <scope>IDENTIFICATION</scope>
</reference>
<dbReference type="PANTHER" id="PTHR12411">
    <property type="entry name" value="CYSTEINE PROTEASE FAMILY C1-RELATED"/>
    <property type="match status" value="1"/>
</dbReference>
<evidence type="ECO:0000313" key="6">
    <source>
        <dbReference type="Proteomes" id="UP000015105"/>
    </source>
</evidence>
<sequence>PMVMVAFGVGLWCMKKNAELAERAARPSKVDWVEAGVVSPVVRNQKDCGSCWAMAVAASVEAVNYLKTWRSIRLSVQELVDCNIQNYGCNGGDYWYAFRYVKENGLTTESSYPYKARQGICRKLDKKVEGRISNFRYVRRNEDALEKAVAKQPVIVTVQGDHLQWYNGGIMDYKFDKRLTGWHAVLVVGYGTDSRGVKYWRIKNSWGKSWGEGGFGRIRRYVDDKRGALGIFVYRPVYPVLRT</sequence>
<dbReference type="PRINTS" id="PR00705">
    <property type="entry name" value="PAPAIN"/>
</dbReference>
<reference evidence="6" key="1">
    <citation type="journal article" date="2014" name="Science">
        <title>Ancient hybridizations among the ancestral genomes of bread wheat.</title>
        <authorList>
            <consortium name="International Wheat Genome Sequencing Consortium,"/>
            <person name="Marcussen T."/>
            <person name="Sandve S.R."/>
            <person name="Heier L."/>
            <person name="Spannagl M."/>
            <person name="Pfeifer M."/>
            <person name="Jakobsen K.S."/>
            <person name="Wulff B.B."/>
            <person name="Steuernagel B."/>
            <person name="Mayer K.F."/>
            <person name="Olsen O.A."/>
        </authorList>
    </citation>
    <scope>NUCLEOTIDE SEQUENCE [LARGE SCALE GENOMIC DNA]</scope>
    <source>
        <strain evidence="6">cv. AL8/78</strain>
    </source>
</reference>
<evidence type="ECO:0000256" key="2">
    <source>
        <dbReference type="ARBA" id="ARBA00022729"/>
    </source>
</evidence>
<dbReference type="InterPro" id="IPR013128">
    <property type="entry name" value="Peptidase_C1A"/>
</dbReference>
<dbReference type="Pfam" id="PF00112">
    <property type="entry name" value="Peptidase_C1"/>
    <property type="match status" value="1"/>
</dbReference>
<reference evidence="6" key="2">
    <citation type="journal article" date="2017" name="Nat. Plants">
        <title>The Aegilops tauschii genome reveals multiple impacts of transposons.</title>
        <authorList>
            <person name="Zhao G."/>
            <person name="Zou C."/>
            <person name="Li K."/>
            <person name="Wang K."/>
            <person name="Li T."/>
            <person name="Gao L."/>
            <person name="Zhang X."/>
            <person name="Wang H."/>
            <person name="Yang Z."/>
            <person name="Liu X."/>
            <person name="Jiang W."/>
            <person name="Mao L."/>
            <person name="Kong X."/>
            <person name="Jiao Y."/>
            <person name="Jia J."/>
        </authorList>
    </citation>
    <scope>NUCLEOTIDE SEQUENCE [LARGE SCALE GENOMIC DNA]</scope>
    <source>
        <strain evidence="6">cv. AL8/78</strain>
    </source>
</reference>
<keyword evidence="3" id="KW-1015">Disulfide bond</keyword>
<dbReference type="CDD" id="cd02248">
    <property type="entry name" value="Peptidase_C1A"/>
    <property type="match status" value="1"/>
</dbReference>
<evidence type="ECO:0000313" key="5">
    <source>
        <dbReference type="EnsemblPlants" id="AET3Gv21187900.1"/>
    </source>
</evidence>
<dbReference type="PROSITE" id="PS00639">
    <property type="entry name" value="THIOL_PROTEASE_HIS"/>
    <property type="match status" value="1"/>
</dbReference>
<reference evidence="5" key="5">
    <citation type="journal article" date="2021" name="G3 (Bethesda)">
        <title>Aegilops tauschii genome assembly Aet v5.0 features greater sequence contiguity and improved annotation.</title>
        <authorList>
            <person name="Wang L."/>
            <person name="Zhu T."/>
            <person name="Rodriguez J.C."/>
            <person name="Deal K.R."/>
            <person name="Dubcovsky J."/>
            <person name="McGuire P.E."/>
            <person name="Lux T."/>
            <person name="Spannagl M."/>
            <person name="Mayer K.F.X."/>
            <person name="Baldrich P."/>
            <person name="Meyers B.C."/>
            <person name="Huo N."/>
            <person name="Gu Y.Q."/>
            <person name="Zhou H."/>
            <person name="Devos K.M."/>
            <person name="Bennetzen J.L."/>
            <person name="Unver T."/>
            <person name="Budak H."/>
            <person name="Gulick P.J."/>
            <person name="Galiba G."/>
            <person name="Kalapos B."/>
            <person name="Nelson D.R."/>
            <person name="Li P."/>
            <person name="You F.M."/>
            <person name="Luo M.C."/>
            <person name="Dvorak J."/>
        </authorList>
    </citation>
    <scope>NUCLEOTIDE SEQUENCE [LARGE SCALE GENOMIC DNA]</scope>
    <source>
        <strain evidence="5">cv. AL8/78</strain>
    </source>
</reference>
<dbReference type="SUPFAM" id="SSF54001">
    <property type="entry name" value="Cysteine proteinases"/>
    <property type="match status" value="1"/>
</dbReference>
<comment type="similarity">
    <text evidence="1">Belongs to the peptidase C1 family.</text>
</comment>